<dbReference type="InParanoid" id="A0A078BES8"/>
<gene>
    <name evidence="1" type="primary">Contig6898.g7381</name>
    <name evidence="1" type="ORF">STYLEM_20826</name>
</gene>
<proteinExistence type="predicted"/>
<evidence type="ECO:0000313" key="2">
    <source>
        <dbReference type="Proteomes" id="UP000039865"/>
    </source>
</evidence>
<keyword evidence="2" id="KW-1185">Reference proteome</keyword>
<reference evidence="1 2" key="1">
    <citation type="submission" date="2014-06" db="EMBL/GenBank/DDBJ databases">
        <authorList>
            <person name="Swart Estienne"/>
        </authorList>
    </citation>
    <scope>NUCLEOTIDE SEQUENCE [LARGE SCALE GENOMIC DNA]</scope>
    <source>
        <strain evidence="1 2">130c</strain>
    </source>
</reference>
<evidence type="ECO:0000313" key="1">
    <source>
        <dbReference type="EMBL" id="CDW91667.1"/>
    </source>
</evidence>
<organism evidence="1 2">
    <name type="scientific">Stylonychia lemnae</name>
    <name type="common">Ciliate</name>
    <dbReference type="NCBI Taxonomy" id="5949"/>
    <lineage>
        <taxon>Eukaryota</taxon>
        <taxon>Sar</taxon>
        <taxon>Alveolata</taxon>
        <taxon>Ciliophora</taxon>
        <taxon>Intramacronucleata</taxon>
        <taxon>Spirotrichea</taxon>
        <taxon>Stichotrichia</taxon>
        <taxon>Sporadotrichida</taxon>
        <taxon>Oxytrichidae</taxon>
        <taxon>Stylonychinae</taxon>
        <taxon>Stylonychia</taxon>
    </lineage>
</organism>
<dbReference type="Proteomes" id="UP000039865">
    <property type="component" value="Unassembled WGS sequence"/>
</dbReference>
<dbReference type="AlphaFoldDB" id="A0A078BES8"/>
<protein>
    <submittedName>
        <fullName evidence="1">Uncharacterized protein</fullName>
    </submittedName>
</protein>
<sequence length="239" mass="27795">MTDVVTIIGFSDDQDSGGDNFVQLAFENSDQNITKFFLEFGFKSNDTHKIALGQVDISNLNISLIDDEYNLFNISITIDSDNEDYFSVVIQNSYFNIGQRFQDNINQDQIKLLNLLKNFPLEFQMHFASWKMEQSIDINSDDTQSTSQDNQSSLQSIQDWNTQSSIRNLKYIERSQLNSMSVDSDSILDVNIFQSLSTIYTPLWAQNSKRTCNFQEWNIIMEKLSLKQQCSKFNYFYQK</sequence>
<accession>A0A078BES8</accession>
<name>A0A078BES8_STYLE</name>
<dbReference type="EMBL" id="CCKQ01019645">
    <property type="protein sequence ID" value="CDW91667.1"/>
    <property type="molecule type" value="Genomic_DNA"/>
</dbReference>